<dbReference type="PANTHER" id="PTHR13939:SF0">
    <property type="entry name" value="NMN AMIDOHYDROLASE-LIKE PROTEIN YFAY"/>
    <property type="match status" value="1"/>
</dbReference>
<accession>A0A419S3L5</accession>
<dbReference type="OrthoDB" id="9801454at2"/>
<dbReference type="PIRSF" id="PIRSF006728">
    <property type="entry name" value="CinA"/>
    <property type="match status" value="1"/>
</dbReference>
<dbReference type="InterPro" id="IPR008136">
    <property type="entry name" value="CinA_C"/>
</dbReference>
<dbReference type="InterPro" id="IPR041424">
    <property type="entry name" value="CinA_KH"/>
</dbReference>
<dbReference type="NCBIfam" id="TIGR00199">
    <property type="entry name" value="PncC_domain"/>
    <property type="match status" value="1"/>
</dbReference>
<dbReference type="Pfam" id="PF18146">
    <property type="entry name" value="CinA_KH"/>
    <property type="match status" value="1"/>
</dbReference>
<dbReference type="NCBIfam" id="NF001813">
    <property type="entry name" value="PRK00549.1"/>
    <property type="match status" value="1"/>
</dbReference>
<dbReference type="Gene3D" id="3.40.980.10">
    <property type="entry name" value="MoaB/Mog-like domain"/>
    <property type="match status" value="1"/>
</dbReference>
<name>A0A419S3L5_9SPHI</name>
<dbReference type="Proteomes" id="UP000283433">
    <property type="component" value="Unassembled WGS sequence"/>
</dbReference>
<proteinExistence type="inferred from homology"/>
<dbReference type="Pfam" id="PF00994">
    <property type="entry name" value="MoCF_biosynth"/>
    <property type="match status" value="1"/>
</dbReference>
<comment type="similarity">
    <text evidence="1">Belongs to the CinA family.</text>
</comment>
<dbReference type="SUPFAM" id="SSF53218">
    <property type="entry name" value="Molybdenum cofactor biosynthesis proteins"/>
    <property type="match status" value="1"/>
</dbReference>
<dbReference type="Gene3D" id="3.90.950.20">
    <property type="entry name" value="CinA-like"/>
    <property type="match status" value="1"/>
</dbReference>
<dbReference type="SUPFAM" id="SSF142433">
    <property type="entry name" value="CinA-like"/>
    <property type="match status" value="1"/>
</dbReference>
<dbReference type="SMART" id="SM00852">
    <property type="entry name" value="MoCF_biosynth"/>
    <property type="match status" value="1"/>
</dbReference>
<gene>
    <name evidence="3" type="ORF">BCY91_10005</name>
</gene>
<dbReference type="PANTHER" id="PTHR13939">
    <property type="entry name" value="NICOTINAMIDE-NUCLEOTIDE AMIDOHYDROLASE PNCC"/>
    <property type="match status" value="1"/>
</dbReference>
<dbReference type="AlphaFoldDB" id="A0A419S3L5"/>
<dbReference type="InterPro" id="IPR001453">
    <property type="entry name" value="MoaB/Mog_dom"/>
</dbReference>
<dbReference type="HAMAP" id="MF_00226_B">
    <property type="entry name" value="CinA_B"/>
    <property type="match status" value="1"/>
</dbReference>
<dbReference type="EMBL" id="MBTA01000027">
    <property type="protein sequence ID" value="RKD13878.1"/>
    <property type="molecule type" value="Genomic_DNA"/>
</dbReference>
<protein>
    <recommendedName>
        <fullName evidence="1">CinA-like protein</fullName>
    </recommendedName>
</protein>
<dbReference type="NCBIfam" id="TIGR00177">
    <property type="entry name" value="molyb_syn"/>
    <property type="match status" value="1"/>
</dbReference>
<evidence type="ECO:0000313" key="3">
    <source>
        <dbReference type="EMBL" id="RKD13878.1"/>
    </source>
</evidence>
<dbReference type="RefSeq" id="WP_120182788.1">
    <property type="nucleotide sequence ID" value="NZ_MBTA01000027.1"/>
</dbReference>
<feature type="domain" description="MoaB/Mog" evidence="2">
    <location>
        <begin position="4"/>
        <end position="171"/>
    </location>
</feature>
<organism evidence="3 4">
    <name type="scientific">Pelobium manganitolerans</name>
    <dbReference type="NCBI Taxonomy" id="1842495"/>
    <lineage>
        <taxon>Bacteria</taxon>
        <taxon>Pseudomonadati</taxon>
        <taxon>Bacteroidota</taxon>
        <taxon>Sphingobacteriia</taxon>
        <taxon>Sphingobacteriales</taxon>
        <taxon>Sphingobacteriaceae</taxon>
        <taxon>Pelobium</taxon>
    </lineage>
</organism>
<dbReference type="InterPro" id="IPR008135">
    <property type="entry name" value="Competence-induced_CinA"/>
</dbReference>
<evidence type="ECO:0000259" key="2">
    <source>
        <dbReference type="SMART" id="SM00852"/>
    </source>
</evidence>
<comment type="caution">
    <text evidence="3">The sequence shown here is derived from an EMBL/GenBank/DDBJ whole genome shotgun (WGS) entry which is preliminary data.</text>
</comment>
<dbReference type="NCBIfam" id="TIGR00200">
    <property type="entry name" value="cinA_nterm"/>
    <property type="match status" value="1"/>
</dbReference>
<dbReference type="InterPro" id="IPR036653">
    <property type="entry name" value="CinA-like_C"/>
</dbReference>
<dbReference type="Pfam" id="PF02464">
    <property type="entry name" value="CinA"/>
    <property type="match status" value="1"/>
</dbReference>
<evidence type="ECO:0000256" key="1">
    <source>
        <dbReference type="HAMAP-Rule" id="MF_00226"/>
    </source>
</evidence>
<dbReference type="InterPro" id="IPR036425">
    <property type="entry name" value="MoaB/Mog-like_dom_sf"/>
</dbReference>
<evidence type="ECO:0000313" key="4">
    <source>
        <dbReference type="Proteomes" id="UP000283433"/>
    </source>
</evidence>
<dbReference type="InterPro" id="IPR050101">
    <property type="entry name" value="CinA"/>
</dbReference>
<sequence length="416" mass="45095">MQAELITIGDEILIGQIVDTNSAWMAVVLNEIGVKVKQISSVSDDEAHILAALADAETRADLVLITGGLGPTKDDITKKTLAKYFDCDEFVTHDESLKVVEQIFAKYNRPLLEVNRQQALVPKVCTPILNQVGTAPGMLFRKGTKLFISMPGVPHEMKHLMTASVLPLIKQQYQLPAIYHQTILTAGLGESFLAEKLTAIEERLPAYIKLAYLPKLGSVRLRLSTTLEASPVLMAELDAFADEIMATVPEACITKGDLPIEKVILDKMAQKGLTLSLAESCTGGEIAHQITQHAGSSKVFVGGGVTYSNSLKSKLLGVKQQTLESFGAVSEETVLEMAEGAVQNFGSDYAVAVSGIAGPDGGSEEKPVGTVWIAVANKHQAKAKRFTFGKHRIQNIERATMAAFTFLFHFLKEQED</sequence>
<keyword evidence="4" id="KW-1185">Reference proteome</keyword>
<dbReference type="CDD" id="cd00885">
    <property type="entry name" value="cinA"/>
    <property type="match status" value="1"/>
</dbReference>
<reference evidence="3 4" key="1">
    <citation type="submission" date="2016-07" db="EMBL/GenBank/DDBJ databases">
        <title>Genome of Pelobium manganitolerans.</title>
        <authorList>
            <person name="Wu S."/>
            <person name="Wang G."/>
        </authorList>
    </citation>
    <scope>NUCLEOTIDE SEQUENCE [LARGE SCALE GENOMIC DNA]</scope>
    <source>
        <strain evidence="3 4">YS-25</strain>
    </source>
</reference>